<keyword evidence="3" id="KW-1185">Reference proteome</keyword>
<dbReference type="Pfam" id="PF13843">
    <property type="entry name" value="DDE_Tnp_1_7"/>
    <property type="match status" value="1"/>
</dbReference>
<sequence length="134" mass="15067">MSLQKITPEQHNGVDEIIIPFKGSSQLKQYIRGKSYPWGIKLWRRAGAPVILYDFDVYQGSNTQKGPDSIGVGCDAVLRMASDIPSGMNYLVFADNFFTSLALMERLQQKGIKYIGTVRPNRLKGLDLKSEKQL</sequence>
<dbReference type="InterPro" id="IPR029526">
    <property type="entry name" value="PGBD"/>
</dbReference>
<name>A0AAV3Z735_9GAST</name>
<feature type="domain" description="PiggyBac transposable element-derived protein" evidence="1">
    <location>
        <begin position="5"/>
        <end position="123"/>
    </location>
</feature>
<dbReference type="PANTHER" id="PTHR47272">
    <property type="entry name" value="DDE_TNP_1_7 DOMAIN-CONTAINING PROTEIN"/>
    <property type="match status" value="1"/>
</dbReference>
<gene>
    <name evidence="2" type="ORF">PoB_001670400</name>
</gene>
<organism evidence="2 3">
    <name type="scientific">Plakobranchus ocellatus</name>
    <dbReference type="NCBI Taxonomy" id="259542"/>
    <lineage>
        <taxon>Eukaryota</taxon>
        <taxon>Metazoa</taxon>
        <taxon>Spiralia</taxon>
        <taxon>Lophotrochozoa</taxon>
        <taxon>Mollusca</taxon>
        <taxon>Gastropoda</taxon>
        <taxon>Heterobranchia</taxon>
        <taxon>Euthyneura</taxon>
        <taxon>Panpulmonata</taxon>
        <taxon>Sacoglossa</taxon>
        <taxon>Placobranchoidea</taxon>
        <taxon>Plakobranchidae</taxon>
        <taxon>Plakobranchus</taxon>
    </lineage>
</organism>
<comment type="caution">
    <text evidence="2">The sequence shown here is derived from an EMBL/GenBank/DDBJ whole genome shotgun (WGS) entry which is preliminary data.</text>
</comment>
<accession>A0AAV3Z735</accession>
<dbReference type="Proteomes" id="UP000735302">
    <property type="component" value="Unassembled WGS sequence"/>
</dbReference>
<reference evidence="2 3" key="1">
    <citation type="journal article" date="2021" name="Elife">
        <title>Chloroplast acquisition without the gene transfer in kleptoplastic sea slugs, Plakobranchus ocellatus.</title>
        <authorList>
            <person name="Maeda T."/>
            <person name="Takahashi S."/>
            <person name="Yoshida T."/>
            <person name="Shimamura S."/>
            <person name="Takaki Y."/>
            <person name="Nagai Y."/>
            <person name="Toyoda A."/>
            <person name="Suzuki Y."/>
            <person name="Arimoto A."/>
            <person name="Ishii H."/>
            <person name="Satoh N."/>
            <person name="Nishiyama T."/>
            <person name="Hasebe M."/>
            <person name="Maruyama T."/>
            <person name="Minagawa J."/>
            <person name="Obokata J."/>
            <person name="Shigenobu S."/>
        </authorList>
    </citation>
    <scope>NUCLEOTIDE SEQUENCE [LARGE SCALE GENOMIC DNA]</scope>
</reference>
<dbReference type="AlphaFoldDB" id="A0AAV3Z735"/>
<dbReference type="PANTHER" id="PTHR47272:SF1">
    <property type="entry name" value="PIGGYBAC TRANSPOSABLE ELEMENT-DERIVED PROTEIN 3-LIKE"/>
    <property type="match status" value="1"/>
</dbReference>
<dbReference type="EMBL" id="BLXT01002015">
    <property type="protein sequence ID" value="GFN90198.1"/>
    <property type="molecule type" value="Genomic_DNA"/>
</dbReference>
<evidence type="ECO:0000313" key="3">
    <source>
        <dbReference type="Proteomes" id="UP000735302"/>
    </source>
</evidence>
<evidence type="ECO:0000259" key="1">
    <source>
        <dbReference type="Pfam" id="PF13843"/>
    </source>
</evidence>
<protein>
    <submittedName>
        <fullName evidence="2">PiggyBac transposable element-derived protein 4</fullName>
    </submittedName>
</protein>
<proteinExistence type="predicted"/>
<evidence type="ECO:0000313" key="2">
    <source>
        <dbReference type="EMBL" id="GFN90198.1"/>
    </source>
</evidence>